<comment type="caution">
    <text evidence="1">The sequence shown here is derived from an EMBL/GenBank/DDBJ whole genome shotgun (WGS) entry which is preliminary data.</text>
</comment>
<organism evidence="1 2">
    <name type="scientific">Hyalomma asiaticum</name>
    <name type="common">Tick</name>
    <dbReference type="NCBI Taxonomy" id="266040"/>
    <lineage>
        <taxon>Eukaryota</taxon>
        <taxon>Metazoa</taxon>
        <taxon>Ecdysozoa</taxon>
        <taxon>Arthropoda</taxon>
        <taxon>Chelicerata</taxon>
        <taxon>Arachnida</taxon>
        <taxon>Acari</taxon>
        <taxon>Parasitiformes</taxon>
        <taxon>Ixodida</taxon>
        <taxon>Ixodoidea</taxon>
        <taxon>Ixodidae</taxon>
        <taxon>Hyalomminae</taxon>
        <taxon>Hyalomma</taxon>
    </lineage>
</organism>
<evidence type="ECO:0000313" key="2">
    <source>
        <dbReference type="Proteomes" id="UP000821845"/>
    </source>
</evidence>
<gene>
    <name evidence="1" type="ORF">HPB50_012705</name>
</gene>
<protein>
    <submittedName>
        <fullName evidence="1">Uncharacterized protein</fullName>
    </submittedName>
</protein>
<dbReference type="Proteomes" id="UP000821845">
    <property type="component" value="Chromosome 7"/>
</dbReference>
<name>A0ACB7RWB5_HYAAI</name>
<sequence>MIGMSVTDLAKCRDASVLLGAFDLHANDRSSDVKHLFFAPSRQRLELLRWVLIAIDPSGSSERELAGDDSIEALTKRVTSVLLKLNPRRAKEFAAFAEGTAPESEQKRLWQLLLGSAEFGQNSEASSRSSAAPCTANMTFKPTVASTPMPQVEPVTVSSSNVKHEGKTGRCLWRSDDRPVPVSKAADGKDPVDHLVNRLEESIRLNKAKLDAAVASQEPDEAPLDVLLCRSYRQAAERLVKAGERLSEVPPPCVLPVRLDEEAEKLVADTTTTLEALKANLYCATALRALNGYAKDKPCGALPTS</sequence>
<dbReference type="EMBL" id="CM023487">
    <property type="protein sequence ID" value="KAH6925956.1"/>
    <property type="molecule type" value="Genomic_DNA"/>
</dbReference>
<accession>A0ACB7RWB5</accession>
<keyword evidence="2" id="KW-1185">Reference proteome</keyword>
<proteinExistence type="predicted"/>
<reference evidence="1" key="1">
    <citation type="submission" date="2020-05" db="EMBL/GenBank/DDBJ databases">
        <title>Large-scale comparative analyses of tick genomes elucidate their genetic diversity and vector capacities.</title>
        <authorList>
            <person name="Jia N."/>
            <person name="Wang J."/>
            <person name="Shi W."/>
            <person name="Du L."/>
            <person name="Sun Y."/>
            <person name="Zhan W."/>
            <person name="Jiang J."/>
            <person name="Wang Q."/>
            <person name="Zhang B."/>
            <person name="Ji P."/>
            <person name="Sakyi L.B."/>
            <person name="Cui X."/>
            <person name="Yuan T."/>
            <person name="Jiang B."/>
            <person name="Yang W."/>
            <person name="Lam T.T.-Y."/>
            <person name="Chang Q."/>
            <person name="Ding S."/>
            <person name="Wang X."/>
            <person name="Zhu J."/>
            <person name="Ruan X."/>
            <person name="Zhao L."/>
            <person name="Wei J."/>
            <person name="Que T."/>
            <person name="Du C."/>
            <person name="Cheng J."/>
            <person name="Dai P."/>
            <person name="Han X."/>
            <person name="Huang E."/>
            <person name="Gao Y."/>
            <person name="Liu J."/>
            <person name="Shao H."/>
            <person name="Ye R."/>
            <person name="Li L."/>
            <person name="Wei W."/>
            <person name="Wang X."/>
            <person name="Wang C."/>
            <person name="Yang T."/>
            <person name="Huo Q."/>
            <person name="Li W."/>
            <person name="Guo W."/>
            <person name="Chen H."/>
            <person name="Zhou L."/>
            <person name="Ni X."/>
            <person name="Tian J."/>
            <person name="Zhou Y."/>
            <person name="Sheng Y."/>
            <person name="Liu T."/>
            <person name="Pan Y."/>
            <person name="Xia L."/>
            <person name="Li J."/>
            <person name="Zhao F."/>
            <person name="Cao W."/>
        </authorList>
    </citation>
    <scope>NUCLEOTIDE SEQUENCE</scope>
    <source>
        <strain evidence="1">Hyas-2018</strain>
    </source>
</reference>
<evidence type="ECO:0000313" key="1">
    <source>
        <dbReference type="EMBL" id="KAH6925956.1"/>
    </source>
</evidence>